<dbReference type="GO" id="GO:0005975">
    <property type="term" value="P:carbohydrate metabolic process"/>
    <property type="evidence" value="ECO:0007669"/>
    <property type="project" value="UniProtKB-ARBA"/>
</dbReference>
<evidence type="ECO:0000256" key="1">
    <source>
        <dbReference type="SAM" id="SignalP"/>
    </source>
</evidence>
<name>A0AB39BJF7_9MICO</name>
<evidence type="ECO:0000313" key="2">
    <source>
        <dbReference type="EMBL" id="XDI06252.1"/>
    </source>
</evidence>
<dbReference type="Gene3D" id="3.40.50.12090">
    <property type="match status" value="1"/>
</dbReference>
<dbReference type="AlphaFoldDB" id="A0AB39BJF7"/>
<dbReference type="EMBL" id="CP162511">
    <property type="protein sequence ID" value="XDI06252.1"/>
    <property type="molecule type" value="Genomic_DNA"/>
</dbReference>
<sequence length="428" mass="43160">MAPSSATPRRPRGAVIALSALAALTLPVLVPAAAHAELPGPLCPQQQALRGVALQPSPAVSEADPHAAASISAGSLPAGVVLAPDAPGSYAFSGIPSAEGDFSFTVRLARTDVPPATIDCTVSVSAAPAISRIQGSDRYDQAARVSKASFSSSELIYLANGEKFPDALSAGSVAGVHGAPLLLTQTGSLPTQTKTEIARLHPKNVVVVGGPLSVAQSVIDGIGRDFPGTTVTRVAGADRYSGSRALITHPVFGVPHSADIYLATGAGFPDALAASPAAITKNAPVLLIDGAKSTLSAEEYGVLASLSVTGIRIAGGTSSISTSIESTLWGGPWTVERQSGRDRYEGSVALNQVFTAAPTVYLASGTNFPDALSGGPAAGHGSSPIYLVQNDCVPPSVLRDIARVKAKKVVVLGGLGTLGKGVDALRSC</sequence>
<proteinExistence type="predicted"/>
<dbReference type="PANTHER" id="PTHR30032:SF8">
    <property type="entry name" value="GERMINATION-SPECIFIC N-ACETYLMURAMOYL-L-ALANINE AMIDASE"/>
    <property type="match status" value="1"/>
</dbReference>
<dbReference type="InterPro" id="IPR013783">
    <property type="entry name" value="Ig-like_fold"/>
</dbReference>
<feature type="signal peptide" evidence="1">
    <location>
        <begin position="1"/>
        <end position="36"/>
    </location>
</feature>
<dbReference type="Pfam" id="PF04122">
    <property type="entry name" value="CW_binding_2"/>
    <property type="match status" value="3"/>
</dbReference>
<dbReference type="InterPro" id="IPR007253">
    <property type="entry name" value="Cell_wall-bd_2"/>
</dbReference>
<organism evidence="2">
    <name type="scientific">Herbiconiux sp. A18JL235</name>
    <dbReference type="NCBI Taxonomy" id="3152363"/>
    <lineage>
        <taxon>Bacteria</taxon>
        <taxon>Bacillati</taxon>
        <taxon>Actinomycetota</taxon>
        <taxon>Actinomycetes</taxon>
        <taxon>Micrococcales</taxon>
        <taxon>Microbacteriaceae</taxon>
        <taxon>Herbiconiux</taxon>
    </lineage>
</organism>
<keyword evidence="1" id="KW-0732">Signal</keyword>
<dbReference type="RefSeq" id="WP_368498638.1">
    <property type="nucleotide sequence ID" value="NZ_CP162511.1"/>
</dbReference>
<dbReference type="Gene3D" id="2.60.40.10">
    <property type="entry name" value="Immunoglobulins"/>
    <property type="match status" value="1"/>
</dbReference>
<reference evidence="2" key="1">
    <citation type="submission" date="2024-05" db="EMBL/GenBank/DDBJ databases">
        <title>Herbiconiux sp. A18JL235.</title>
        <authorList>
            <person name="Zhang G."/>
        </authorList>
    </citation>
    <scope>NUCLEOTIDE SEQUENCE</scope>
    <source>
        <strain evidence="2">A18JL235</strain>
    </source>
</reference>
<dbReference type="PANTHER" id="PTHR30032">
    <property type="entry name" value="N-ACETYLMURAMOYL-L-ALANINE AMIDASE-RELATED"/>
    <property type="match status" value="1"/>
</dbReference>
<gene>
    <name evidence="2" type="ORF">ABFY20_03915</name>
</gene>
<feature type="chain" id="PRO_5044314741" evidence="1">
    <location>
        <begin position="37"/>
        <end position="428"/>
    </location>
</feature>
<accession>A0AB39BJF7</accession>
<protein>
    <submittedName>
        <fullName evidence="2">Cell wall-binding repeat-containing protein</fullName>
    </submittedName>
</protein>
<dbReference type="InterPro" id="IPR051922">
    <property type="entry name" value="Bact_Sporulation_Assoc"/>
</dbReference>